<evidence type="ECO:0000256" key="1">
    <source>
        <dbReference type="SAM" id="MobiDB-lite"/>
    </source>
</evidence>
<protein>
    <recommendedName>
        <fullName evidence="2">DUF4136 domain-containing protein</fullName>
    </recommendedName>
</protein>
<evidence type="ECO:0000259" key="2">
    <source>
        <dbReference type="Pfam" id="PF13590"/>
    </source>
</evidence>
<feature type="region of interest" description="Disordered" evidence="1">
    <location>
        <begin position="225"/>
        <end position="244"/>
    </location>
</feature>
<dbReference type="RefSeq" id="WP_251972046.1">
    <property type="nucleotide sequence ID" value="NZ_AP025730.1"/>
</dbReference>
<dbReference type="EMBL" id="AP025730">
    <property type="protein sequence ID" value="BDI03791.1"/>
    <property type="molecule type" value="Genomic_DNA"/>
</dbReference>
<dbReference type="Proteomes" id="UP001057498">
    <property type="component" value="Chromosome"/>
</dbReference>
<reference evidence="3" key="1">
    <citation type="submission" date="2022-04" db="EMBL/GenBank/DDBJ databases">
        <title>Whole genome sequence of Sphaerotilus sp. FB-5.</title>
        <authorList>
            <person name="Takeda M."/>
            <person name="Narihara S."/>
            <person name="Akimoto M."/>
            <person name="Akimoto R."/>
            <person name="Nishiyashiki S."/>
            <person name="Murakami T."/>
        </authorList>
    </citation>
    <scope>NUCLEOTIDE SEQUENCE</scope>
    <source>
        <strain evidence="3">FB-5</strain>
    </source>
</reference>
<gene>
    <name evidence="3" type="ORF">CATMQ487_07610</name>
</gene>
<keyword evidence="4" id="KW-1185">Reference proteome</keyword>
<accession>A0ABM7YHN5</accession>
<feature type="compositionally biased region" description="Low complexity" evidence="1">
    <location>
        <begin position="234"/>
        <end position="244"/>
    </location>
</feature>
<dbReference type="Pfam" id="PF13590">
    <property type="entry name" value="DUF4136"/>
    <property type="match status" value="1"/>
</dbReference>
<dbReference type="InterPro" id="IPR025411">
    <property type="entry name" value="DUF4136"/>
</dbReference>
<sequence length="244" mass="25687">MTDTAALPSPTDRPESTAPGLLRRRTLGAGALAAVLMALGGCAAMNQITVDVASFGTWPAGRAPGSFAFERLLSQAQGSVEQLRLEAAARAALGRAGFQPAASAVVADVLVQVGAREGRIVDPWTDFNWGWRVGGWRGFGPAWPHRGGSFGWSIGGAWPVDATRDYREVALQLLDRATRQPLVEVHVRYEARMVSDNVLPALYEAALQGFPNLPAGERRVTVALTPAPTPTPEAAPAASPAASK</sequence>
<organism evidence="3 4">
    <name type="scientific">Sphaerotilus microaerophilus</name>
    <dbReference type="NCBI Taxonomy" id="2914710"/>
    <lineage>
        <taxon>Bacteria</taxon>
        <taxon>Pseudomonadati</taxon>
        <taxon>Pseudomonadota</taxon>
        <taxon>Betaproteobacteria</taxon>
        <taxon>Burkholderiales</taxon>
        <taxon>Sphaerotilaceae</taxon>
        <taxon>Sphaerotilus</taxon>
    </lineage>
</organism>
<evidence type="ECO:0000313" key="4">
    <source>
        <dbReference type="Proteomes" id="UP001057498"/>
    </source>
</evidence>
<name>A0ABM7YHN5_9BURK</name>
<evidence type="ECO:0000313" key="3">
    <source>
        <dbReference type="EMBL" id="BDI03791.1"/>
    </source>
</evidence>
<feature type="domain" description="DUF4136" evidence="2">
    <location>
        <begin position="63"/>
        <end position="211"/>
    </location>
</feature>
<proteinExistence type="predicted"/>